<keyword evidence="1" id="KW-1133">Transmembrane helix</keyword>
<gene>
    <name evidence="2" type="ORF">CTEN210_01476</name>
</gene>
<sequence length="274" mass="31746">MVGVSYHELTAGQKPRHSAGERKQFLVICTIGAAVMFNAFINAGLFEEVVIKDDGIYRGGQYIHKLIEHRDYASTGGFFRNIRSNLKLEGEEDDDKYDEDLYSVYIDMTKPYHDKGRFFTGILIDDSKADMKQRLLEKNANKSEKKLDDETDEQFERVDYEIGDLPSVRSAVASFPWTDGFVSGILNNYKVFPALHKYAKENLPEGSKFVVSTTCSRKKQMCTHYIPMIQQKDFLLGHKDSLEYEGYEEDQTMVDLELLWSDLKRIFTFKWINY</sequence>
<dbReference type="AlphaFoldDB" id="A0AAD3GZF8"/>
<keyword evidence="3" id="KW-1185">Reference proteome</keyword>
<name>A0AAD3GZF8_9STRA</name>
<evidence type="ECO:0000256" key="1">
    <source>
        <dbReference type="SAM" id="Phobius"/>
    </source>
</evidence>
<comment type="caution">
    <text evidence="2">The sequence shown here is derived from an EMBL/GenBank/DDBJ whole genome shotgun (WGS) entry which is preliminary data.</text>
</comment>
<dbReference type="Proteomes" id="UP001054902">
    <property type="component" value="Unassembled WGS sequence"/>
</dbReference>
<keyword evidence="1" id="KW-0812">Transmembrane</keyword>
<feature type="transmembrane region" description="Helical" evidence="1">
    <location>
        <begin position="25"/>
        <end position="46"/>
    </location>
</feature>
<accession>A0AAD3GZF8</accession>
<reference evidence="2 3" key="1">
    <citation type="journal article" date="2021" name="Sci. Rep.">
        <title>The genome of the diatom Chaetoceros tenuissimus carries an ancient integrated fragment of an extant virus.</title>
        <authorList>
            <person name="Hongo Y."/>
            <person name="Kimura K."/>
            <person name="Takaki Y."/>
            <person name="Yoshida Y."/>
            <person name="Baba S."/>
            <person name="Kobayashi G."/>
            <person name="Nagasaki K."/>
            <person name="Hano T."/>
            <person name="Tomaru Y."/>
        </authorList>
    </citation>
    <scope>NUCLEOTIDE SEQUENCE [LARGE SCALE GENOMIC DNA]</scope>
    <source>
        <strain evidence="2 3">NIES-3715</strain>
    </source>
</reference>
<keyword evidence="1" id="KW-0472">Membrane</keyword>
<evidence type="ECO:0000313" key="3">
    <source>
        <dbReference type="Proteomes" id="UP001054902"/>
    </source>
</evidence>
<evidence type="ECO:0000313" key="2">
    <source>
        <dbReference type="EMBL" id="GFH45002.1"/>
    </source>
</evidence>
<organism evidence="2 3">
    <name type="scientific">Chaetoceros tenuissimus</name>
    <dbReference type="NCBI Taxonomy" id="426638"/>
    <lineage>
        <taxon>Eukaryota</taxon>
        <taxon>Sar</taxon>
        <taxon>Stramenopiles</taxon>
        <taxon>Ochrophyta</taxon>
        <taxon>Bacillariophyta</taxon>
        <taxon>Coscinodiscophyceae</taxon>
        <taxon>Chaetocerotophycidae</taxon>
        <taxon>Chaetocerotales</taxon>
        <taxon>Chaetocerotaceae</taxon>
        <taxon>Chaetoceros</taxon>
    </lineage>
</organism>
<proteinExistence type="predicted"/>
<dbReference type="EMBL" id="BLLK01000020">
    <property type="protein sequence ID" value="GFH45002.1"/>
    <property type="molecule type" value="Genomic_DNA"/>
</dbReference>
<protein>
    <submittedName>
        <fullName evidence="2">Uncharacterized protein</fullName>
    </submittedName>
</protein>